<proteinExistence type="inferred from homology"/>
<keyword evidence="5" id="KW-1185">Reference proteome</keyword>
<evidence type="ECO:0000313" key="5">
    <source>
        <dbReference type="Proteomes" id="UP001310290"/>
    </source>
</evidence>
<dbReference type="Proteomes" id="UP001310290">
    <property type="component" value="Unassembled WGS sequence"/>
</dbReference>
<dbReference type="InterPro" id="IPR023393">
    <property type="entry name" value="START-like_dom_sf"/>
</dbReference>
<evidence type="ECO:0000256" key="2">
    <source>
        <dbReference type="SAM" id="MobiDB-lite"/>
    </source>
</evidence>
<dbReference type="EMBL" id="JARULZ010000003">
    <property type="protein sequence ID" value="MEH0639202.1"/>
    <property type="molecule type" value="Genomic_DNA"/>
</dbReference>
<dbReference type="Gene3D" id="3.30.530.20">
    <property type="match status" value="1"/>
</dbReference>
<dbReference type="InterPro" id="IPR013538">
    <property type="entry name" value="ASHA1/2-like_C"/>
</dbReference>
<comment type="similarity">
    <text evidence="1">Belongs to the AHA1 family.</text>
</comment>
<feature type="domain" description="Activator of Hsp90 ATPase homologue 1/2-like C-terminal" evidence="3">
    <location>
        <begin position="12"/>
        <end position="150"/>
    </location>
</feature>
<feature type="region of interest" description="Disordered" evidence="2">
    <location>
        <begin position="153"/>
        <end position="180"/>
    </location>
</feature>
<accession>A0ABU8AZV1</accession>
<comment type="caution">
    <text evidence="4">The sequence shown here is derived from an EMBL/GenBank/DDBJ whole genome shotgun (WGS) entry which is preliminary data.</text>
</comment>
<sequence length="180" mass="19454">MYVTRVSRHVNAARADVYRALVDADAIARWRVPDGMSAEVHEFDAREGGRFRVSLTYDTPAGTGKSASHTDTYHGHFARLVPDEEVVEVLRFESDDPALRGAMTMTTRLTDADGGTEVLVVHEGIPDAVPAADNETGTRMALENLARLVEGSWSPAGPVRRLRGEGSSPAGPGRDTAPER</sequence>
<gene>
    <name evidence="4" type="ORF">QBA35_39275</name>
</gene>
<reference evidence="4" key="1">
    <citation type="submission" date="2023-04" db="EMBL/GenBank/DDBJ databases">
        <title>Genomic diversity of scab-causing Streptomyces spp. in the province of Quebec, Canada.</title>
        <authorList>
            <person name="Biessy A."/>
            <person name="Cadieux M."/>
            <person name="Ciotola M."/>
            <person name="Filion M."/>
        </authorList>
    </citation>
    <scope>NUCLEOTIDE SEQUENCE</scope>
    <source>
        <strain evidence="4">B21-115</strain>
    </source>
</reference>
<name>A0ABU8AZV1_9ACTN</name>
<evidence type="ECO:0000259" key="3">
    <source>
        <dbReference type="Pfam" id="PF08327"/>
    </source>
</evidence>
<dbReference type="RefSeq" id="WP_334661770.1">
    <property type="nucleotide sequence ID" value="NZ_JARULZ010000003.1"/>
</dbReference>
<evidence type="ECO:0000256" key="1">
    <source>
        <dbReference type="ARBA" id="ARBA00006817"/>
    </source>
</evidence>
<dbReference type="Pfam" id="PF08327">
    <property type="entry name" value="AHSA1"/>
    <property type="match status" value="1"/>
</dbReference>
<dbReference type="CDD" id="cd08895">
    <property type="entry name" value="SRPBCC_CalC_Aha1-like_2"/>
    <property type="match status" value="1"/>
</dbReference>
<organism evidence="4 5">
    <name type="scientific">Streptomyces bottropensis</name>
    <dbReference type="NCBI Taxonomy" id="42235"/>
    <lineage>
        <taxon>Bacteria</taxon>
        <taxon>Bacillati</taxon>
        <taxon>Actinomycetota</taxon>
        <taxon>Actinomycetes</taxon>
        <taxon>Kitasatosporales</taxon>
        <taxon>Streptomycetaceae</taxon>
        <taxon>Streptomyces</taxon>
    </lineage>
</organism>
<dbReference type="SUPFAM" id="SSF55961">
    <property type="entry name" value="Bet v1-like"/>
    <property type="match status" value="1"/>
</dbReference>
<protein>
    <submittedName>
        <fullName evidence="4">SRPBCC family protein</fullName>
    </submittedName>
</protein>
<evidence type="ECO:0000313" key="4">
    <source>
        <dbReference type="EMBL" id="MEH0639202.1"/>
    </source>
</evidence>